<dbReference type="Gene3D" id="1.25.40.10">
    <property type="entry name" value="Tetratricopeptide repeat domain"/>
    <property type="match status" value="3"/>
</dbReference>
<feature type="repeat" description="PPR" evidence="3">
    <location>
        <begin position="448"/>
        <end position="482"/>
    </location>
</feature>
<dbReference type="KEGG" id="smo:SELMODRAFT_409004"/>
<dbReference type="InterPro" id="IPR011990">
    <property type="entry name" value="TPR-like_helical_dom_sf"/>
</dbReference>
<dbReference type="GO" id="GO:0003729">
    <property type="term" value="F:mRNA binding"/>
    <property type="evidence" value="ECO:0000318"/>
    <property type="project" value="GO_Central"/>
</dbReference>
<feature type="region of interest" description="Disordered" evidence="4">
    <location>
        <begin position="640"/>
        <end position="697"/>
    </location>
</feature>
<feature type="repeat" description="PPR" evidence="3">
    <location>
        <begin position="377"/>
        <end position="411"/>
    </location>
</feature>
<dbReference type="HOGENOM" id="CLU_392021_0_0_1"/>
<dbReference type="OMA" id="YNEASEF"/>
<evidence type="ECO:0000313" key="7">
    <source>
        <dbReference type="Proteomes" id="UP000001514"/>
    </source>
</evidence>
<dbReference type="Pfam" id="PF01535">
    <property type="entry name" value="PPR"/>
    <property type="match status" value="2"/>
</dbReference>
<dbReference type="InParanoid" id="D8R951"/>
<dbReference type="NCBIfam" id="TIGR00756">
    <property type="entry name" value="PPR"/>
    <property type="match status" value="3"/>
</dbReference>
<keyword evidence="2" id="KW-0677">Repeat</keyword>
<feature type="repeat" description="PPR" evidence="3">
    <location>
        <begin position="146"/>
        <end position="180"/>
    </location>
</feature>
<feature type="compositionally biased region" description="Low complexity" evidence="4">
    <location>
        <begin position="679"/>
        <end position="688"/>
    </location>
</feature>
<dbReference type="PANTHER" id="PTHR47447:SF17">
    <property type="entry name" value="OS12G0638900 PROTEIN"/>
    <property type="match status" value="1"/>
</dbReference>
<evidence type="ECO:0000256" key="1">
    <source>
        <dbReference type="ARBA" id="ARBA00007626"/>
    </source>
</evidence>
<feature type="domain" description="PROP1-like PPR" evidence="5">
    <location>
        <begin position="285"/>
        <end position="373"/>
    </location>
</feature>
<comment type="similarity">
    <text evidence="1">Belongs to the PPR family. P subfamily.</text>
</comment>
<dbReference type="EMBL" id="GL377574">
    <property type="protein sequence ID" value="EFJ31090.1"/>
    <property type="molecule type" value="Genomic_DNA"/>
</dbReference>
<dbReference type="InterPro" id="IPR002885">
    <property type="entry name" value="PPR_rpt"/>
</dbReference>
<proteinExistence type="inferred from homology"/>
<dbReference type="InterPro" id="IPR033443">
    <property type="entry name" value="PROP1-like_PPR_dom"/>
</dbReference>
<feature type="repeat" description="PPR" evidence="3">
    <location>
        <begin position="233"/>
        <end position="267"/>
    </location>
</feature>
<dbReference type="AlphaFoldDB" id="D8R951"/>
<protein>
    <recommendedName>
        <fullName evidence="5">PROP1-like PPR domain-containing protein</fullName>
    </recommendedName>
</protein>
<dbReference type="PROSITE" id="PS51375">
    <property type="entry name" value="PPR"/>
    <property type="match status" value="6"/>
</dbReference>
<dbReference type="Pfam" id="PF13041">
    <property type="entry name" value="PPR_2"/>
    <property type="match status" value="3"/>
</dbReference>
<dbReference type="Pfam" id="PF17177">
    <property type="entry name" value="PPR_long"/>
    <property type="match status" value="1"/>
</dbReference>
<dbReference type="Proteomes" id="UP000001514">
    <property type="component" value="Unassembled WGS sequence"/>
</dbReference>
<dbReference type="eggNOG" id="KOG4197">
    <property type="taxonomic scope" value="Eukaryota"/>
</dbReference>
<dbReference type="Gramene" id="EFJ31090">
    <property type="protein sequence ID" value="EFJ31090"/>
    <property type="gene ID" value="SELMODRAFT_409004"/>
</dbReference>
<dbReference type="PANTHER" id="PTHR47447">
    <property type="entry name" value="OS03G0856100 PROTEIN"/>
    <property type="match status" value="1"/>
</dbReference>
<feature type="repeat" description="PPR" evidence="3">
    <location>
        <begin position="111"/>
        <end position="145"/>
    </location>
</feature>
<accession>D8R951</accession>
<evidence type="ECO:0000256" key="4">
    <source>
        <dbReference type="SAM" id="MobiDB-lite"/>
    </source>
</evidence>
<sequence length="704" mass="77478">MALTALASAHLLSIGSTSRSGLLRRDGIDDSFDGHCALSQTGIRRARQSFGEADRKPRDVRIRAQALSDAAQKSEYRNIAQINEAIRKAESVPAALKILEETKAAGVHTPNEATYASLMLACRKLGQGERALTIYEAMKQTKEPISIRTYNTLISCCQQALRMDDAFRVKKELEEAGVKPDVVTYTSLIDTVIRSTRIPPAQRFCDKSIVETCRLEKALQLYKEMQTLSITPDSKTYNTLIQAAGEAKATEKALELYQSLTKVGLSANSFTFDLLLKCLGSGGRLKVALQVYNEARAAGITLYTSTYNFLIGACATAPQPNAERAWAFYEEMKSKNLKVNALTFINLISASSKAADNAGVMKAFQLMKELDYTKSITTTTYNQILESASIANTLEDALKIYYEMKKAGYKPNVSTYSSLISACIRNKDFKQAQTLEEEEFKNVDVSLNQSVLHSLIRAYGDADKWEDSVRIFRDMIKKGMPLTEESFASVFEACFGREQISAMVASENKKFGITPRIEAGIQLYEEFALKKQFTNFSSTNLSRCDVKTMSLPGTIFAVLAWLKAVRANPPAADLIVVTGTINELDNTPGKPKYPKRHTLAMRTMRALRLPVMRLNTLAMLTLTTNNDAVQRWVRNADPFSASEGTAAVEEGDPANGSEEAEEEGKITQETVGEGEANEETTPTTTNGETESDVADDGAVIIVEA</sequence>
<keyword evidence="7" id="KW-1185">Reference proteome</keyword>
<gene>
    <name evidence="6" type="ORF">SELMODRAFT_409004</name>
</gene>
<reference evidence="6 7" key="1">
    <citation type="journal article" date="2011" name="Science">
        <title>The Selaginella genome identifies genetic changes associated with the evolution of vascular plants.</title>
        <authorList>
            <person name="Banks J.A."/>
            <person name="Nishiyama T."/>
            <person name="Hasebe M."/>
            <person name="Bowman J.L."/>
            <person name="Gribskov M."/>
            <person name="dePamphilis C."/>
            <person name="Albert V.A."/>
            <person name="Aono N."/>
            <person name="Aoyama T."/>
            <person name="Ambrose B.A."/>
            <person name="Ashton N.W."/>
            <person name="Axtell M.J."/>
            <person name="Barker E."/>
            <person name="Barker M.S."/>
            <person name="Bennetzen J.L."/>
            <person name="Bonawitz N.D."/>
            <person name="Chapple C."/>
            <person name="Cheng C."/>
            <person name="Correa L.G."/>
            <person name="Dacre M."/>
            <person name="DeBarry J."/>
            <person name="Dreyer I."/>
            <person name="Elias M."/>
            <person name="Engstrom E.M."/>
            <person name="Estelle M."/>
            <person name="Feng L."/>
            <person name="Finet C."/>
            <person name="Floyd S.K."/>
            <person name="Frommer W.B."/>
            <person name="Fujita T."/>
            <person name="Gramzow L."/>
            <person name="Gutensohn M."/>
            <person name="Harholt J."/>
            <person name="Hattori M."/>
            <person name="Heyl A."/>
            <person name="Hirai T."/>
            <person name="Hiwatashi Y."/>
            <person name="Ishikawa M."/>
            <person name="Iwata M."/>
            <person name="Karol K.G."/>
            <person name="Koehler B."/>
            <person name="Kolukisaoglu U."/>
            <person name="Kubo M."/>
            <person name="Kurata T."/>
            <person name="Lalonde S."/>
            <person name="Li K."/>
            <person name="Li Y."/>
            <person name="Litt A."/>
            <person name="Lyons E."/>
            <person name="Manning G."/>
            <person name="Maruyama T."/>
            <person name="Michael T.P."/>
            <person name="Mikami K."/>
            <person name="Miyazaki S."/>
            <person name="Morinaga S."/>
            <person name="Murata T."/>
            <person name="Mueller-Roeber B."/>
            <person name="Nelson D.R."/>
            <person name="Obara M."/>
            <person name="Oguri Y."/>
            <person name="Olmstead R.G."/>
            <person name="Onodera N."/>
            <person name="Petersen B.L."/>
            <person name="Pils B."/>
            <person name="Prigge M."/>
            <person name="Rensing S.A."/>
            <person name="Riano-Pachon D.M."/>
            <person name="Roberts A.W."/>
            <person name="Sato Y."/>
            <person name="Scheller H.V."/>
            <person name="Schulz B."/>
            <person name="Schulz C."/>
            <person name="Shakirov E.V."/>
            <person name="Shibagaki N."/>
            <person name="Shinohara N."/>
            <person name="Shippen D.E."/>
            <person name="Soerensen I."/>
            <person name="Sotooka R."/>
            <person name="Sugimoto N."/>
            <person name="Sugita M."/>
            <person name="Sumikawa N."/>
            <person name="Tanurdzic M."/>
            <person name="Theissen G."/>
            <person name="Ulvskov P."/>
            <person name="Wakazuki S."/>
            <person name="Weng J.K."/>
            <person name="Willats W.W."/>
            <person name="Wipf D."/>
            <person name="Wolf P.G."/>
            <person name="Yang L."/>
            <person name="Zimmer A.D."/>
            <person name="Zhu Q."/>
            <person name="Mitros T."/>
            <person name="Hellsten U."/>
            <person name="Loque D."/>
            <person name="Otillar R."/>
            <person name="Salamov A."/>
            <person name="Schmutz J."/>
            <person name="Shapiro H."/>
            <person name="Lindquist E."/>
            <person name="Lucas S."/>
            <person name="Rokhsar D."/>
            <person name="Grigoriev I.V."/>
        </authorList>
    </citation>
    <scope>NUCLEOTIDE SEQUENCE [LARGE SCALE GENOMIC DNA]</scope>
</reference>
<evidence type="ECO:0000313" key="6">
    <source>
        <dbReference type="EMBL" id="EFJ31090.1"/>
    </source>
</evidence>
<evidence type="ECO:0000256" key="3">
    <source>
        <dbReference type="PROSITE-ProRule" id="PRU00708"/>
    </source>
</evidence>
<organism evidence="7">
    <name type="scientific">Selaginella moellendorffii</name>
    <name type="common">Spikemoss</name>
    <dbReference type="NCBI Taxonomy" id="88036"/>
    <lineage>
        <taxon>Eukaryota</taxon>
        <taxon>Viridiplantae</taxon>
        <taxon>Streptophyta</taxon>
        <taxon>Embryophyta</taxon>
        <taxon>Tracheophyta</taxon>
        <taxon>Lycopodiopsida</taxon>
        <taxon>Selaginellales</taxon>
        <taxon>Selaginellaceae</taxon>
        <taxon>Selaginella</taxon>
    </lineage>
</organism>
<name>D8R951_SELML</name>
<evidence type="ECO:0000259" key="5">
    <source>
        <dbReference type="Pfam" id="PF17177"/>
    </source>
</evidence>
<feature type="repeat" description="PPR" evidence="3">
    <location>
        <begin position="268"/>
        <end position="302"/>
    </location>
</feature>
<evidence type="ECO:0000256" key="2">
    <source>
        <dbReference type="ARBA" id="ARBA00022737"/>
    </source>
</evidence>